<sequence length="103" mass="11723">MADELLERHQSLGALFHAYGSGLFEPGHVPAKLQEHLTRLAHVFMHSLCAEAFDGVTLQSLAALMRYLQRDMAFLDREFFRVFFLDGANRLLADRIMWAGTVN</sequence>
<dbReference type="AlphaFoldDB" id="A0A6J4SUX3"/>
<gene>
    <name evidence="2" type="ORF">AVDCRST_MAG91-1331</name>
</gene>
<evidence type="ECO:0000259" key="1">
    <source>
        <dbReference type="Pfam" id="PF04002"/>
    </source>
</evidence>
<protein>
    <recommendedName>
        <fullName evidence="1">RadC-like JAB domain-containing protein</fullName>
    </recommendedName>
</protein>
<feature type="domain" description="RadC-like JAB" evidence="1">
    <location>
        <begin position="59"/>
        <end position="103"/>
    </location>
</feature>
<evidence type="ECO:0000313" key="2">
    <source>
        <dbReference type="EMBL" id="CAA9505940.1"/>
    </source>
</evidence>
<accession>A0A6J4SUX3</accession>
<organism evidence="2">
    <name type="scientific">uncultured Sphingomonadaceae bacterium</name>
    <dbReference type="NCBI Taxonomy" id="169976"/>
    <lineage>
        <taxon>Bacteria</taxon>
        <taxon>Pseudomonadati</taxon>
        <taxon>Pseudomonadota</taxon>
        <taxon>Alphaproteobacteria</taxon>
        <taxon>Sphingomonadales</taxon>
        <taxon>Sphingomonadaceae</taxon>
        <taxon>environmental samples</taxon>
    </lineage>
</organism>
<feature type="non-terminal residue" evidence="2">
    <location>
        <position position="103"/>
    </location>
</feature>
<reference evidence="2" key="1">
    <citation type="submission" date="2020-02" db="EMBL/GenBank/DDBJ databases">
        <authorList>
            <person name="Meier V. D."/>
        </authorList>
    </citation>
    <scope>NUCLEOTIDE SEQUENCE</scope>
    <source>
        <strain evidence="2">AVDCRST_MAG91</strain>
    </source>
</reference>
<dbReference type="Pfam" id="PF04002">
    <property type="entry name" value="RadC"/>
    <property type="match status" value="1"/>
</dbReference>
<proteinExistence type="predicted"/>
<dbReference type="InterPro" id="IPR025657">
    <property type="entry name" value="RadC_JAB"/>
</dbReference>
<dbReference type="EMBL" id="CADCVX010000266">
    <property type="protein sequence ID" value="CAA9505940.1"/>
    <property type="molecule type" value="Genomic_DNA"/>
</dbReference>
<name>A0A6J4SUX3_9SPHN</name>